<dbReference type="Pfam" id="PF07530">
    <property type="entry name" value="PRE_C2HC"/>
    <property type="match status" value="1"/>
</dbReference>
<proteinExistence type="predicted"/>
<evidence type="ECO:0000259" key="2">
    <source>
        <dbReference type="Pfam" id="PF07530"/>
    </source>
</evidence>
<evidence type="ECO:0000313" key="4">
    <source>
        <dbReference type="Proteomes" id="UP000827092"/>
    </source>
</evidence>
<reference evidence="3 4" key="1">
    <citation type="journal article" date="2022" name="Nat. Ecol. Evol.">
        <title>A masculinizing supergene underlies an exaggerated male reproductive morph in a spider.</title>
        <authorList>
            <person name="Hendrickx F."/>
            <person name="De Corte Z."/>
            <person name="Sonet G."/>
            <person name="Van Belleghem S.M."/>
            <person name="Kostlbacher S."/>
            <person name="Vangestel C."/>
        </authorList>
    </citation>
    <scope>NUCLEOTIDE SEQUENCE [LARGE SCALE GENOMIC DNA]</scope>
    <source>
        <strain evidence="3">W744_W776</strain>
    </source>
</reference>
<feature type="compositionally biased region" description="Polar residues" evidence="1">
    <location>
        <begin position="54"/>
        <end position="64"/>
    </location>
</feature>
<dbReference type="AlphaFoldDB" id="A0AAV6U3L0"/>
<dbReference type="Proteomes" id="UP000827092">
    <property type="component" value="Unassembled WGS sequence"/>
</dbReference>
<organism evidence="3 4">
    <name type="scientific">Oedothorax gibbosus</name>
    <dbReference type="NCBI Taxonomy" id="931172"/>
    <lineage>
        <taxon>Eukaryota</taxon>
        <taxon>Metazoa</taxon>
        <taxon>Ecdysozoa</taxon>
        <taxon>Arthropoda</taxon>
        <taxon>Chelicerata</taxon>
        <taxon>Arachnida</taxon>
        <taxon>Araneae</taxon>
        <taxon>Araneomorphae</taxon>
        <taxon>Entelegynae</taxon>
        <taxon>Araneoidea</taxon>
        <taxon>Linyphiidae</taxon>
        <taxon>Erigoninae</taxon>
        <taxon>Oedothorax</taxon>
    </lineage>
</organism>
<comment type="caution">
    <text evidence="3">The sequence shown here is derived from an EMBL/GenBank/DDBJ whole genome shotgun (WGS) entry which is preliminary data.</text>
</comment>
<feature type="compositionally biased region" description="Polar residues" evidence="1">
    <location>
        <begin position="351"/>
        <end position="366"/>
    </location>
</feature>
<dbReference type="InterPro" id="IPR006579">
    <property type="entry name" value="Pre_C2HC_dom"/>
</dbReference>
<feature type="region of interest" description="Disordered" evidence="1">
    <location>
        <begin position="347"/>
        <end position="378"/>
    </location>
</feature>
<dbReference type="EMBL" id="JAFNEN010000713">
    <property type="protein sequence ID" value="KAG8178179.1"/>
    <property type="molecule type" value="Genomic_DNA"/>
</dbReference>
<gene>
    <name evidence="3" type="ORF">JTE90_006317</name>
</gene>
<evidence type="ECO:0000313" key="3">
    <source>
        <dbReference type="EMBL" id="KAG8178179.1"/>
    </source>
</evidence>
<evidence type="ECO:0000256" key="1">
    <source>
        <dbReference type="SAM" id="MobiDB-lite"/>
    </source>
</evidence>
<sequence length="378" mass="41332">MSSDEEDDIPSAFPNPDDIDDNKINVEMQSDDESNFKSVPLRKAAKISKAIPTPLNSLPSTQNRFAPLSCPAPPSSSPLTPSHSDPTPSTSTAIAAPTADSNNPAIPKDAKPALLMVKIDRHIKTLCQTITNYVPNPPTFSTAGEYLKVQLKNIHDHGKATNAMAIDKIEYYILRPFNERPLKVVMRGLPRDTNVDEIKDELISLGHNVEKVSQLRRFKDGFPLPIFQIQITQGPDVDKIYKITNFQYLTVTVEKFERAGGGRPRGAHCGVLVGNRPATLIPVYILVLRGREVQPGSRTEMSLHGDTTDLSSPDLPLFDTNLTVKIQAMDSSEPINEIHDSQGIIAPLSYSRPNSPTSDVDGSSPSTPAPHATDICRD</sequence>
<name>A0AAV6U3L0_9ARAC</name>
<feature type="domain" description="Pre-C2HC" evidence="2">
    <location>
        <begin position="197"/>
        <end position="258"/>
    </location>
</feature>
<keyword evidence="4" id="KW-1185">Reference proteome</keyword>
<feature type="region of interest" description="Disordered" evidence="1">
    <location>
        <begin position="1"/>
        <end position="107"/>
    </location>
</feature>
<protein>
    <recommendedName>
        <fullName evidence="2">Pre-C2HC domain-containing protein</fullName>
    </recommendedName>
</protein>
<accession>A0AAV6U3L0</accession>
<feature type="compositionally biased region" description="Low complexity" evidence="1">
    <location>
        <begin position="77"/>
        <end position="101"/>
    </location>
</feature>